<protein>
    <recommendedName>
        <fullName evidence="3">Peptidase C1A papain C-terminal domain-containing protein</fullName>
    </recommendedName>
</protein>
<organism evidence="4 5">
    <name type="scientific">Paratrimastix pyriformis</name>
    <dbReference type="NCBI Taxonomy" id="342808"/>
    <lineage>
        <taxon>Eukaryota</taxon>
        <taxon>Metamonada</taxon>
        <taxon>Preaxostyla</taxon>
        <taxon>Paratrimastigidae</taxon>
        <taxon>Paratrimastix</taxon>
    </lineage>
</organism>
<accession>A0ABQ8UIL3</accession>
<dbReference type="Proteomes" id="UP001141327">
    <property type="component" value="Unassembled WGS sequence"/>
</dbReference>
<dbReference type="Pfam" id="PF00112">
    <property type="entry name" value="Peptidase_C1"/>
    <property type="match status" value="1"/>
</dbReference>
<gene>
    <name evidence="4" type="ORF">PAPYR_5131</name>
</gene>
<dbReference type="EMBL" id="JAPMOS010000023">
    <property type="protein sequence ID" value="KAJ4459073.1"/>
    <property type="molecule type" value="Genomic_DNA"/>
</dbReference>
<dbReference type="InterPro" id="IPR038765">
    <property type="entry name" value="Papain-like_cys_pep_sf"/>
</dbReference>
<keyword evidence="5" id="KW-1185">Reference proteome</keyword>
<dbReference type="InterPro" id="IPR000668">
    <property type="entry name" value="Peptidase_C1A_C"/>
</dbReference>
<evidence type="ECO:0000256" key="2">
    <source>
        <dbReference type="SAM" id="SignalP"/>
    </source>
</evidence>
<evidence type="ECO:0000313" key="4">
    <source>
        <dbReference type="EMBL" id="KAJ4459073.1"/>
    </source>
</evidence>
<dbReference type="PANTHER" id="PTHR12411">
    <property type="entry name" value="CYSTEINE PROTEASE FAMILY C1-RELATED"/>
    <property type="match status" value="1"/>
</dbReference>
<evidence type="ECO:0000259" key="3">
    <source>
        <dbReference type="Pfam" id="PF00112"/>
    </source>
</evidence>
<dbReference type="SUPFAM" id="SSF54001">
    <property type="entry name" value="Cysteine proteinases"/>
    <property type="match status" value="1"/>
</dbReference>
<feature type="chain" id="PRO_5045828905" description="Peptidase C1A papain C-terminal domain-containing protein" evidence="2">
    <location>
        <begin position="20"/>
        <end position="136"/>
    </location>
</feature>
<dbReference type="Gene3D" id="3.90.70.10">
    <property type="entry name" value="Cysteine proteinases"/>
    <property type="match status" value="1"/>
</dbReference>
<evidence type="ECO:0000313" key="5">
    <source>
        <dbReference type="Proteomes" id="UP001141327"/>
    </source>
</evidence>
<proteinExistence type="inferred from homology"/>
<dbReference type="InterPro" id="IPR013128">
    <property type="entry name" value="Peptidase_C1A"/>
</dbReference>
<feature type="signal peptide" evidence="2">
    <location>
        <begin position="1"/>
        <end position="19"/>
    </location>
</feature>
<comment type="caution">
    <text evidence="4">The sequence shown here is derived from an EMBL/GenBank/DDBJ whole genome shotgun (WGS) entry which is preliminary data.</text>
</comment>
<feature type="domain" description="Peptidase C1A papain C-terminal" evidence="3">
    <location>
        <begin position="50"/>
        <end position="126"/>
    </location>
</feature>
<keyword evidence="2" id="KW-0732">Signal</keyword>
<comment type="similarity">
    <text evidence="1">Belongs to the peptidase C1 family.</text>
</comment>
<reference evidence="4" key="1">
    <citation type="journal article" date="2022" name="bioRxiv">
        <title>Genomics of Preaxostyla Flagellates Illuminates Evolutionary Transitions and the Path Towards Mitochondrial Loss.</title>
        <authorList>
            <person name="Novak L.V.F."/>
            <person name="Treitli S.C."/>
            <person name="Pyrih J."/>
            <person name="Halakuc P."/>
            <person name="Pipaliya S.V."/>
            <person name="Vacek V."/>
            <person name="Brzon O."/>
            <person name="Soukal P."/>
            <person name="Eme L."/>
            <person name="Dacks J.B."/>
            <person name="Karnkowska A."/>
            <person name="Elias M."/>
            <person name="Hampl V."/>
        </authorList>
    </citation>
    <scope>NUCLEOTIDE SEQUENCE</scope>
    <source>
        <strain evidence="4">RCP-MX</strain>
    </source>
</reference>
<name>A0ABQ8UIL3_9EUKA</name>
<sequence>MASLGWCLVILLILGGCRADSVDELIERINRDPNSTWRAKRNFFANVKPPAKFDWREKAPLCVGRIRSQYSCGSCWAQAVATLASDRICLSTGGQLRPQLSAQYLLSCDTQSNGCAGGFGDTALQARSRPSMPPTP</sequence>
<evidence type="ECO:0000256" key="1">
    <source>
        <dbReference type="ARBA" id="ARBA00008455"/>
    </source>
</evidence>